<sequence>MALLVTFGILQLTAGVLSGWLMVAQGDAVWTRRLRIRAAARIRQGHIDLLMMGTLLVAIGVAVPGPQPVAEAAIACASWVGPLLFFPLAWKPELGRRRWYGVLDRLGFVALTIGFLLLAADVLTR</sequence>
<dbReference type="EMBL" id="VSFG01000009">
    <property type="protein sequence ID" value="TYB41827.1"/>
    <property type="molecule type" value="Genomic_DNA"/>
</dbReference>
<feature type="transmembrane region" description="Helical" evidence="1">
    <location>
        <begin position="6"/>
        <end position="24"/>
    </location>
</feature>
<dbReference type="RefSeq" id="WP_067885867.1">
    <property type="nucleotide sequence ID" value="NZ_VSFG01000009.1"/>
</dbReference>
<dbReference type="STRING" id="1220554.GCA_001552135_01014"/>
<comment type="caution">
    <text evidence="2">The sequence shown here is derived from an EMBL/GenBank/DDBJ whole genome shotgun (WGS) entry which is preliminary data.</text>
</comment>
<evidence type="ECO:0000313" key="2">
    <source>
        <dbReference type="EMBL" id="TYB41827.1"/>
    </source>
</evidence>
<feature type="transmembrane region" description="Helical" evidence="1">
    <location>
        <begin position="102"/>
        <end position="120"/>
    </location>
</feature>
<keyword evidence="1" id="KW-0812">Transmembrane</keyword>
<name>A0A5D0NBX0_9ACTN</name>
<keyword evidence="1" id="KW-1133">Transmembrane helix</keyword>
<gene>
    <name evidence="2" type="ORF">FXF69_33370</name>
</gene>
<evidence type="ECO:0000313" key="3">
    <source>
        <dbReference type="Proteomes" id="UP000323380"/>
    </source>
</evidence>
<organism evidence="2 3">
    <name type="scientific">Actinomadura chibensis</name>
    <dbReference type="NCBI Taxonomy" id="392828"/>
    <lineage>
        <taxon>Bacteria</taxon>
        <taxon>Bacillati</taxon>
        <taxon>Actinomycetota</taxon>
        <taxon>Actinomycetes</taxon>
        <taxon>Streptosporangiales</taxon>
        <taxon>Thermomonosporaceae</taxon>
        <taxon>Actinomadura</taxon>
    </lineage>
</organism>
<feature type="transmembrane region" description="Helical" evidence="1">
    <location>
        <begin position="45"/>
        <end position="63"/>
    </location>
</feature>
<feature type="transmembrane region" description="Helical" evidence="1">
    <location>
        <begin position="69"/>
        <end position="90"/>
    </location>
</feature>
<dbReference type="AlphaFoldDB" id="A0A5D0NBX0"/>
<dbReference type="Proteomes" id="UP000323380">
    <property type="component" value="Unassembled WGS sequence"/>
</dbReference>
<keyword evidence="1" id="KW-0472">Membrane</keyword>
<protein>
    <submittedName>
        <fullName evidence="2">Uncharacterized protein</fullName>
    </submittedName>
</protein>
<keyword evidence="3" id="KW-1185">Reference proteome</keyword>
<evidence type="ECO:0000256" key="1">
    <source>
        <dbReference type="SAM" id="Phobius"/>
    </source>
</evidence>
<accession>A0A5D0NBX0</accession>
<proteinExistence type="predicted"/>
<reference evidence="2 3" key="1">
    <citation type="submission" date="2019-08" db="EMBL/GenBank/DDBJ databases">
        <title>Actinomadura sp. nov. CYP1-5 isolated from mountain soil.</title>
        <authorList>
            <person name="Songsumanus A."/>
            <person name="Kuncharoen N."/>
            <person name="Kudo T."/>
            <person name="Yuki M."/>
            <person name="Igarashi Y."/>
            <person name="Tanasupawat S."/>
        </authorList>
    </citation>
    <scope>NUCLEOTIDE SEQUENCE [LARGE SCALE GENOMIC DNA]</scope>
    <source>
        <strain evidence="2 3">JCM 14158</strain>
    </source>
</reference>